<dbReference type="GO" id="GO:0032259">
    <property type="term" value="P:methylation"/>
    <property type="evidence" value="ECO:0007669"/>
    <property type="project" value="UniProtKB-KW"/>
</dbReference>
<keyword evidence="2" id="KW-0489">Methyltransferase</keyword>
<dbReference type="InterPro" id="IPR029063">
    <property type="entry name" value="SAM-dependent_MTases_sf"/>
</dbReference>
<dbReference type="SUPFAM" id="SSF53335">
    <property type="entry name" value="S-adenosyl-L-methionine-dependent methyltransferases"/>
    <property type="match status" value="1"/>
</dbReference>
<keyword evidence="3" id="KW-1185">Reference proteome</keyword>
<sequence length="194" mass="21660">MFGEFPSDAAVKAVEIFKKEGKTNVLEIGGGQGRDTMFFAENGICVQVLDYCQSGVHAITKKAENNALSQLVTARCHDIRNPLPYENDSFDACFSHMLYCMALTTNELEFLSSEIKRVLKPSGLNIYTVRHTGDSDYGTGTCIGEDMYEVGGFIVHFFSKEKVTQLAKGYKLVSVDEFEEGSLPRKLFRVTLRK</sequence>
<feature type="domain" description="Methyltransferase" evidence="1">
    <location>
        <begin position="25"/>
        <end position="123"/>
    </location>
</feature>
<dbReference type="GO" id="GO:0008168">
    <property type="term" value="F:methyltransferase activity"/>
    <property type="evidence" value="ECO:0007669"/>
    <property type="project" value="UniProtKB-KW"/>
</dbReference>
<accession>A0A4Y5YL58</accession>
<evidence type="ECO:0000313" key="2">
    <source>
        <dbReference type="EMBL" id="QDE33199.1"/>
    </source>
</evidence>
<gene>
    <name evidence="2" type="ORF">FH971_08225</name>
</gene>
<reference evidence="2 3" key="1">
    <citation type="submission" date="2019-06" db="EMBL/GenBank/DDBJ databases">
        <title>The genome of Shewanella sp. SM1901.</title>
        <authorList>
            <person name="Cha Q."/>
        </authorList>
    </citation>
    <scope>NUCLEOTIDE SEQUENCE [LARGE SCALE GENOMIC DNA]</scope>
    <source>
        <strain evidence="2 3">SM1901</strain>
    </source>
</reference>
<protein>
    <submittedName>
        <fullName evidence="2">Class I SAM-dependent methyltransferase</fullName>
    </submittedName>
</protein>
<dbReference type="AlphaFoldDB" id="A0A4Y5YL58"/>
<dbReference type="CDD" id="cd02440">
    <property type="entry name" value="AdoMet_MTases"/>
    <property type="match status" value="1"/>
</dbReference>
<proteinExistence type="predicted"/>
<dbReference type="Proteomes" id="UP000319809">
    <property type="component" value="Chromosome"/>
</dbReference>
<dbReference type="EMBL" id="CP041036">
    <property type="protein sequence ID" value="QDE33199.1"/>
    <property type="molecule type" value="Genomic_DNA"/>
</dbReference>
<dbReference type="Gene3D" id="3.40.50.150">
    <property type="entry name" value="Vaccinia Virus protein VP39"/>
    <property type="match status" value="1"/>
</dbReference>
<dbReference type="KEGG" id="spol:FH971_08225"/>
<evidence type="ECO:0000313" key="3">
    <source>
        <dbReference type="Proteomes" id="UP000319809"/>
    </source>
</evidence>
<dbReference type="Pfam" id="PF13649">
    <property type="entry name" value="Methyltransf_25"/>
    <property type="match status" value="1"/>
</dbReference>
<dbReference type="InterPro" id="IPR041698">
    <property type="entry name" value="Methyltransf_25"/>
</dbReference>
<organism evidence="2 3">
    <name type="scientific">Shewanella polaris</name>
    <dbReference type="NCBI Taxonomy" id="2588449"/>
    <lineage>
        <taxon>Bacteria</taxon>
        <taxon>Pseudomonadati</taxon>
        <taxon>Pseudomonadota</taxon>
        <taxon>Gammaproteobacteria</taxon>
        <taxon>Alteromonadales</taxon>
        <taxon>Shewanellaceae</taxon>
        <taxon>Shewanella</taxon>
    </lineage>
</organism>
<keyword evidence="2" id="KW-0808">Transferase</keyword>
<name>A0A4Y5YL58_9GAMM</name>
<evidence type="ECO:0000259" key="1">
    <source>
        <dbReference type="Pfam" id="PF13649"/>
    </source>
</evidence>